<organism evidence="3 4">
    <name type="scientific">Papio anubis</name>
    <name type="common">Olive baboon</name>
    <dbReference type="NCBI Taxonomy" id="9555"/>
    <lineage>
        <taxon>Eukaryota</taxon>
        <taxon>Metazoa</taxon>
        <taxon>Chordata</taxon>
        <taxon>Craniata</taxon>
        <taxon>Vertebrata</taxon>
        <taxon>Euteleostomi</taxon>
        <taxon>Mammalia</taxon>
        <taxon>Eutheria</taxon>
        <taxon>Euarchontoglires</taxon>
        <taxon>Primates</taxon>
        <taxon>Haplorrhini</taxon>
        <taxon>Catarrhini</taxon>
        <taxon>Cercopithecidae</taxon>
        <taxon>Cercopithecinae</taxon>
        <taxon>Papio</taxon>
    </lineage>
</organism>
<evidence type="ECO:0000313" key="3">
    <source>
        <dbReference type="Ensembl" id="ENSPANP00000042375.2"/>
    </source>
</evidence>
<feature type="compositionally biased region" description="Basic and acidic residues" evidence="2">
    <location>
        <begin position="50"/>
        <end position="61"/>
    </location>
</feature>
<feature type="compositionally biased region" description="Acidic residues" evidence="2">
    <location>
        <begin position="22"/>
        <end position="32"/>
    </location>
</feature>
<dbReference type="PANTHER" id="PTHR31833:SF2">
    <property type="entry name" value="UPF0690 PROTEIN C1ORF52"/>
    <property type="match status" value="1"/>
</dbReference>
<reference evidence="3" key="2">
    <citation type="submission" date="2025-08" db="UniProtKB">
        <authorList>
            <consortium name="Ensembl"/>
        </authorList>
    </citation>
    <scope>IDENTIFICATION</scope>
</reference>
<reference evidence="3" key="1">
    <citation type="submission" date="2012-03" db="EMBL/GenBank/DDBJ databases">
        <title>Whole Genome Assembly of Papio anubis.</title>
        <authorList>
            <person name="Liu Y.L."/>
            <person name="Abraham K.A."/>
            <person name="Akbar H.A."/>
            <person name="Ali S.A."/>
            <person name="Anosike U.A."/>
            <person name="Aqrawi P.A."/>
            <person name="Arias F.A."/>
            <person name="Attaway T.A."/>
            <person name="Awwad R.A."/>
            <person name="Babu C.B."/>
            <person name="Bandaranaike D.B."/>
            <person name="Battles P.B."/>
            <person name="Bell A.B."/>
            <person name="Beltran B.B."/>
            <person name="Berhane-Mersha D.B."/>
            <person name="Bess C.B."/>
            <person name="Bickham C.B."/>
            <person name="Bolden T.B."/>
            <person name="Carter K.C."/>
            <person name="Chau D.C."/>
            <person name="Chavez A.C."/>
            <person name="Clerc-Blankenburg K.C."/>
            <person name="Coyle M.C."/>
            <person name="Dao M.D."/>
            <person name="Davila M.L.D."/>
            <person name="Davy-Carroll L.D."/>
            <person name="Denson S.D."/>
            <person name="Dinh H.D."/>
            <person name="Fernandez S.F."/>
            <person name="Fernando P.F."/>
            <person name="Forbes L.F."/>
            <person name="Francis C.F."/>
            <person name="Francisco L.F."/>
            <person name="Fu Q.F."/>
            <person name="Garcia-Iii R.G."/>
            <person name="Garrett T.G."/>
            <person name="Gross S.G."/>
            <person name="Gubbala S.G."/>
            <person name="Hirani K.H."/>
            <person name="Hogues M.H."/>
            <person name="Hollins B.H."/>
            <person name="Jackson L.J."/>
            <person name="Javaid M.J."/>
            <person name="Jhangiani S.J."/>
            <person name="Johnson A.J."/>
            <person name="Johnson B.J."/>
            <person name="Jones J.J."/>
            <person name="Joshi V.J."/>
            <person name="Kalu J.K."/>
            <person name="Khan N.K."/>
            <person name="Korchina V.K."/>
            <person name="Kovar C.K."/>
            <person name="Lago L.L."/>
            <person name="Lara F.L."/>
            <person name="Le T.-K.L."/>
            <person name="Lee S.L."/>
            <person name="Legall-Iii F.L."/>
            <person name="Lemon S.L."/>
            <person name="Liu J.L."/>
            <person name="Liu Y.-S.L."/>
            <person name="Liyanage D.L."/>
            <person name="Lopez J.L."/>
            <person name="Lorensuhewa L.L."/>
            <person name="Mata R.M."/>
            <person name="Mathew T.M."/>
            <person name="Mercado C.M."/>
            <person name="Mercado I.M."/>
            <person name="Morales K.M."/>
            <person name="Morgan M.M."/>
            <person name="Munidasa M.M."/>
            <person name="Ngo D.N."/>
            <person name="Nguyen L.N."/>
            <person name="Nguyen T.N."/>
            <person name="Nguyen N.N."/>
            <person name="Obregon M.O."/>
            <person name="Okwuonu G.O."/>
            <person name="Ongeri F.O."/>
            <person name="Onwere C.O."/>
            <person name="Osifeso I.O."/>
            <person name="Parra A.P."/>
            <person name="Patil S.P."/>
            <person name="Perez A.P."/>
            <person name="Perez Y.P."/>
            <person name="Pham C.P."/>
            <person name="Pu L.-L.P."/>
            <person name="Puazo M.P."/>
            <person name="Quiroz J.Q."/>
            <person name="Rouhana J.R."/>
            <person name="Ruiz M.R."/>
            <person name="Ruiz S.-J.R."/>
            <person name="Saada N.S."/>
            <person name="Santibanez J.S."/>
            <person name="Scheel M.S."/>
            <person name="Schneider B.S."/>
            <person name="Simmons D.S."/>
            <person name="Sisson I.S."/>
            <person name="Tang L.-Y.T."/>
            <person name="Thornton R.T."/>
            <person name="Tisius J.T."/>
            <person name="Toledanes G.T."/>
            <person name="Trejos Z.T."/>
            <person name="Usmani K.U."/>
            <person name="Varghese R.V."/>
            <person name="Vattathil S.V."/>
            <person name="Vee V.V."/>
            <person name="Walker D.W."/>
            <person name="Weissenberger G.W."/>
            <person name="White C.W."/>
            <person name="Williams A.W."/>
            <person name="Woodworth J.W."/>
            <person name="Wright R.W."/>
            <person name="Zhu Y.Z."/>
            <person name="Han Y.H."/>
            <person name="Newsham I.N."/>
            <person name="Nazareth L.N."/>
            <person name="Worley K.W."/>
            <person name="Muzny D.M."/>
            <person name="Rogers J.R."/>
            <person name="Gibbs R.G."/>
        </authorList>
    </citation>
    <scope>NUCLEOTIDE SEQUENCE [LARGE SCALE GENOMIC DNA]</scope>
</reference>
<name>A0A2I3N3B4_PAPAN</name>
<reference evidence="3" key="3">
    <citation type="submission" date="2025-09" db="UniProtKB">
        <authorList>
            <consortium name="Ensembl"/>
        </authorList>
    </citation>
    <scope>IDENTIFICATION</scope>
</reference>
<dbReference type="PANTHER" id="PTHR31833">
    <property type="entry name" value="UPF0690 PROTEIN C1ORF52"/>
    <property type="match status" value="1"/>
</dbReference>
<gene>
    <name evidence="3" type="primary">C1orf52</name>
</gene>
<sequence>MAAEEKDPLSYFAAYGSSSSDSSDEEDNIEPEETSRRTPDLAKSAGGCRNKAEKRLPGPDELFRSVTRPAFLYNPLNKQIDWERHVVKAPEEPPKEFKIWKSNYVPPPETYTTEKKPPPPELDMAIKWSNIYEDNGDDAPQNAKKARLLPEGEETLESVYVAPYSGVLFLISG</sequence>
<dbReference type="GeneTree" id="ENSGT00390000017398"/>
<proteinExistence type="inferred from homology"/>
<dbReference type="Bgee" id="ENSPANG00000023674">
    <property type="expression patterns" value="Expressed in ileum"/>
</dbReference>
<dbReference type="InterPro" id="IPR029089">
    <property type="entry name" value="DUF4660"/>
</dbReference>
<dbReference type="Proteomes" id="UP000028761">
    <property type="component" value="Chromosome 1"/>
</dbReference>
<dbReference type="Pfam" id="PF15559">
    <property type="entry name" value="DUF4660"/>
    <property type="match status" value="1"/>
</dbReference>
<evidence type="ECO:0000256" key="2">
    <source>
        <dbReference type="SAM" id="MobiDB-lite"/>
    </source>
</evidence>
<accession>A0A2I3N3B4</accession>
<evidence type="ECO:0000313" key="4">
    <source>
        <dbReference type="Proteomes" id="UP000028761"/>
    </source>
</evidence>
<dbReference type="Ensembl" id="ENSPANT00000022479.3">
    <property type="protein sequence ID" value="ENSPANP00000042375.2"/>
    <property type="gene ID" value="ENSPANG00000016435.3"/>
</dbReference>
<evidence type="ECO:0000256" key="1">
    <source>
        <dbReference type="ARBA" id="ARBA00008407"/>
    </source>
</evidence>
<dbReference type="AlphaFoldDB" id="A0A2I3N3B4"/>
<protein>
    <submittedName>
        <fullName evidence="3">Chromosome 1 open reading frame 52</fullName>
    </submittedName>
</protein>
<feature type="region of interest" description="Disordered" evidence="2">
    <location>
        <begin position="1"/>
        <end position="61"/>
    </location>
</feature>
<keyword evidence="4" id="KW-1185">Reference proteome</keyword>
<comment type="similarity">
    <text evidence="1">Belongs to the UPF0690 family.</text>
</comment>